<keyword evidence="2" id="KW-0472">Membrane</keyword>
<dbReference type="AlphaFoldDB" id="A0AAJ6DC38"/>
<evidence type="ECO:0000256" key="2">
    <source>
        <dbReference type="SAM" id="Phobius"/>
    </source>
</evidence>
<protein>
    <submittedName>
        <fullName evidence="3">Uncharacterized protein</fullName>
    </submittedName>
</protein>
<dbReference type="Proteomes" id="UP001224674">
    <property type="component" value="Chromosome"/>
</dbReference>
<keyword evidence="2" id="KW-1133">Transmembrane helix</keyword>
<dbReference type="EMBL" id="CP122566">
    <property type="protein sequence ID" value="WGH92397.1"/>
    <property type="molecule type" value="Genomic_DNA"/>
</dbReference>
<feature type="compositionally biased region" description="Polar residues" evidence="1">
    <location>
        <begin position="1"/>
        <end position="11"/>
    </location>
</feature>
<organism evidence="3 4">
    <name type="scientific">Auritidibacter ignavus</name>
    <dbReference type="NCBI Taxonomy" id="678932"/>
    <lineage>
        <taxon>Bacteria</taxon>
        <taxon>Bacillati</taxon>
        <taxon>Actinomycetota</taxon>
        <taxon>Actinomycetes</taxon>
        <taxon>Micrococcales</taxon>
        <taxon>Micrococcaceae</taxon>
        <taxon>Auritidibacter</taxon>
    </lineage>
</organism>
<accession>A0AAJ6DC38</accession>
<feature type="region of interest" description="Disordered" evidence="1">
    <location>
        <begin position="1"/>
        <end position="109"/>
    </location>
</feature>
<dbReference type="RefSeq" id="WP_279674515.1">
    <property type="nucleotide sequence ID" value="NZ_CP122566.1"/>
</dbReference>
<feature type="compositionally biased region" description="Acidic residues" evidence="1">
    <location>
        <begin position="12"/>
        <end position="26"/>
    </location>
</feature>
<evidence type="ECO:0000313" key="4">
    <source>
        <dbReference type="Proteomes" id="UP001224674"/>
    </source>
</evidence>
<sequence length="133" mass="14314">MAKSWYPSQQPEEPEDHDAEPNEWLDDPTQPAERGLPRRGEAHDEIAETPSPFGDNPYAEQPLAGPWGDGSPQETLAGDYPVIANTPTQGSETETEADRSSAHRGDQRSSSGCLFLVALLGLSTSILAARAKS</sequence>
<evidence type="ECO:0000256" key="1">
    <source>
        <dbReference type="SAM" id="MobiDB-lite"/>
    </source>
</evidence>
<keyword evidence="4" id="KW-1185">Reference proteome</keyword>
<gene>
    <name evidence="3" type="ORF">QDX21_08705</name>
</gene>
<evidence type="ECO:0000313" key="3">
    <source>
        <dbReference type="EMBL" id="WGH92397.1"/>
    </source>
</evidence>
<feature type="compositionally biased region" description="Basic and acidic residues" evidence="1">
    <location>
        <begin position="96"/>
        <end position="107"/>
    </location>
</feature>
<feature type="compositionally biased region" description="Basic and acidic residues" evidence="1">
    <location>
        <begin position="35"/>
        <end position="46"/>
    </location>
</feature>
<name>A0AAJ6DC38_9MICC</name>
<proteinExistence type="predicted"/>
<feature type="transmembrane region" description="Helical" evidence="2">
    <location>
        <begin position="113"/>
        <end position="131"/>
    </location>
</feature>
<keyword evidence="2" id="KW-0812">Transmembrane</keyword>
<reference evidence="3 4" key="1">
    <citation type="submission" date="2023-03" db="EMBL/GenBank/DDBJ databases">
        <title>Complete genome sequences of several Auritidibacter ignavus strains isolated from ear infections.</title>
        <authorList>
            <person name="Baehr T."/>
            <person name="Baumhoegger A.M."/>
        </authorList>
    </citation>
    <scope>NUCLEOTIDE SEQUENCE [LARGE SCALE GENOMIC DNA]</scope>
    <source>
        <strain evidence="3 4">BABAE-6</strain>
    </source>
</reference>